<accession>A0AAV2SEK8</accession>
<feature type="chain" id="PRO_5044010795" evidence="2">
    <location>
        <begin position="20"/>
        <end position="110"/>
    </location>
</feature>
<gene>
    <name evidence="3" type="ORF">MNOR_LOCUS34954</name>
</gene>
<organism evidence="3 4">
    <name type="scientific">Meganyctiphanes norvegica</name>
    <name type="common">Northern krill</name>
    <name type="synonym">Thysanopoda norvegica</name>
    <dbReference type="NCBI Taxonomy" id="48144"/>
    <lineage>
        <taxon>Eukaryota</taxon>
        <taxon>Metazoa</taxon>
        <taxon>Ecdysozoa</taxon>
        <taxon>Arthropoda</taxon>
        <taxon>Crustacea</taxon>
        <taxon>Multicrustacea</taxon>
        <taxon>Malacostraca</taxon>
        <taxon>Eumalacostraca</taxon>
        <taxon>Eucarida</taxon>
        <taxon>Euphausiacea</taxon>
        <taxon>Euphausiidae</taxon>
        <taxon>Meganyctiphanes</taxon>
    </lineage>
</organism>
<evidence type="ECO:0000313" key="4">
    <source>
        <dbReference type="Proteomes" id="UP001497623"/>
    </source>
</evidence>
<feature type="signal peptide" evidence="2">
    <location>
        <begin position="1"/>
        <end position="19"/>
    </location>
</feature>
<feature type="non-terminal residue" evidence="3">
    <location>
        <position position="110"/>
    </location>
</feature>
<sequence length="110" mass="12311">MRCVGLLALLLLATGYVTCQSSLNPQTNKDYGCSSASSSKTRPEPRTWADSNNRKRDPLKDFRFLEWLIGGHDIDDKSANNCPRNYSHSEYEGYDGWYNNFAQPSLGAVG</sequence>
<evidence type="ECO:0000256" key="1">
    <source>
        <dbReference type="SAM" id="MobiDB-lite"/>
    </source>
</evidence>
<dbReference type="EMBL" id="CAXKWB010056073">
    <property type="protein sequence ID" value="CAL4177848.1"/>
    <property type="molecule type" value="Genomic_DNA"/>
</dbReference>
<protein>
    <submittedName>
        <fullName evidence="3">Uncharacterized protein</fullName>
    </submittedName>
</protein>
<feature type="region of interest" description="Disordered" evidence="1">
    <location>
        <begin position="23"/>
        <end position="55"/>
    </location>
</feature>
<comment type="caution">
    <text evidence="3">The sequence shown here is derived from an EMBL/GenBank/DDBJ whole genome shotgun (WGS) entry which is preliminary data.</text>
</comment>
<feature type="compositionally biased region" description="Polar residues" evidence="1">
    <location>
        <begin position="23"/>
        <end position="40"/>
    </location>
</feature>
<reference evidence="3 4" key="1">
    <citation type="submission" date="2024-05" db="EMBL/GenBank/DDBJ databases">
        <authorList>
            <person name="Wallberg A."/>
        </authorList>
    </citation>
    <scope>NUCLEOTIDE SEQUENCE [LARGE SCALE GENOMIC DNA]</scope>
</reference>
<proteinExistence type="predicted"/>
<name>A0AAV2SEK8_MEGNR</name>
<feature type="compositionally biased region" description="Basic and acidic residues" evidence="1">
    <location>
        <begin position="41"/>
        <end position="55"/>
    </location>
</feature>
<evidence type="ECO:0000256" key="2">
    <source>
        <dbReference type="SAM" id="SignalP"/>
    </source>
</evidence>
<dbReference type="AlphaFoldDB" id="A0AAV2SEK8"/>
<evidence type="ECO:0000313" key="3">
    <source>
        <dbReference type="EMBL" id="CAL4177848.1"/>
    </source>
</evidence>
<keyword evidence="4" id="KW-1185">Reference proteome</keyword>
<keyword evidence="2" id="KW-0732">Signal</keyword>
<dbReference type="Proteomes" id="UP001497623">
    <property type="component" value="Unassembled WGS sequence"/>
</dbReference>